<dbReference type="Proteomes" id="UP000326354">
    <property type="component" value="Chromosome"/>
</dbReference>
<sequence length="122" mass="13792">MRKTYFVVLSMLALALTSCQTVKYTADPTPLITFKKVQPSPENFHYSENVDFFLWGITPNPGVVNITQVARNNGAPAGLTNLRIYEEFTLWSWFIGFITLGIYSPRYIEVHGVKIPGGLDLY</sequence>
<dbReference type="KEGG" id="uam:UABAM_00592"/>
<organism evidence="2 3">
    <name type="scientific">Uabimicrobium amorphum</name>
    <dbReference type="NCBI Taxonomy" id="2596890"/>
    <lineage>
        <taxon>Bacteria</taxon>
        <taxon>Pseudomonadati</taxon>
        <taxon>Planctomycetota</taxon>
        <taxon>Candidatus Uabimicrobiia</taxon>
        <taxon>Candidatus Uabimicrobiales</taxon>
        <taxon>Candidatus Uabimicrobiaceae</taxon>
        <taxon>Candidatus Uabimicrobium</taxon>
    </lineage>
</organism>
<reference evidence="2 3" key="1">
    <citation type="submission" date="2019-08" db="EMBL/GenBank/DDBJ databases">
        <title>Complete genome sequence of Candidatus Uab amorphum.</title>
        <authorList>
            <person name="Shiratori T."/>
            <person name="Suzuki S."/>
            <person name="Kakizawa Y."/>
            <person name="Ishida K."/>
        </authorList>
    </citation>
    <scope>NUCLEOTIDE SEQUENCE [LARGE SCALE GENOMIC DNA]</scope>
    <source>
        <strain evidence="2 3">SRT547</strain>
    </source>
</reference>
<evidence type="ECO:0008006" key="4">
    <source>
        <dbReference type="Google" id="ProtNLM"/>
    </source>
</evidence>
<dbReference type="PROSITE" id="PS51257">
    <property type="entry name" value="PROKAR_LIPOPROTEIN"/>
    <property type="match status" value="1"/>
</dbReference>
<gene>
    <name evidence="2" type="ORF">UABAM_00592</name>
</gene>
<dbReference type="EMBL" id="AP019860">
    <property type="protein sequence ID" value="BBM82249.1"/>
    <property type="molecule type" value="Genomic_DNA"/>
</dbReference>
<evidence type="ECO:0000313" key="2">
    <source>
        <dbReference type="EMBL" id="BBM82249.1"/>
    </source>
</evidence>
<protein>
    <recommendedName>
        <fullName evidence="4">Lipoprotein</fullName>
    </recommendedName>
</protein>
<dbReference type="RefSeq" id="WP_151966501.1">
    <property type="nucleotide sequence ID" value="NZ_AP019860.1"/>
</dbReference>
<evidence type="ECO:0000256" key="1">
    <source>
        <dbReference type="SAM" id="SignalP"/>
    </source>
</evidence>
<evidence type="ECO:0000313" key="3">
    <source>
        <dbReference type="Proteomes" id="UP000326354"/>
    </source>
</evidence>
<dbReference type="InterPro" id="IPR010438">
    <property type="entry name" value="Lambda_Bor"/>
</dbReference>
<accession>A0A5S9II42</accession>
<feature type="signal peptide" evidence="1">
    <location>
        <begin position="1"/>
        <end position="23"/>
    </location>
</feature>
<name>A0A5S9II42_UABAM</name>
<dbReference type="AlphaFoldDB" id="A0A5S9II42"/>
<feature type="chain" id="PRO_5024786679" description="Lipoprotein" evidence="1">
    <location>
        <begin position="24"/>
        <end position="122"/>
    </location>
</feature>
<keyword evidence="3" id="KW-1185">Reference proteome</keyword>
<proteinExistence type="predicted"/>
<dbReference type="Pfam" id="PF06291">
    <property type="entry name" value="Lambda_Bor"/>
    <property type="match status" value="1"/>
</dbReference>
<keyword evidence="1" id="KW-0732">Signal</keyword>
<dbReference type="OrthoDB" id="332829at2"/>